<evidence type="ECO:0000256" key="1">
    <source>
        <dbReference type="SAM" id="MobiDB-lite"/>
    </source>
</evidence>
<accession>A0A2U2N0Q9</accession>
<dbReference type="Proteomes" id="UP000245474">
    <property type="component" value="Unassembled WGS sequence"/>
</dbReference>
<comment type="caution">
    <text evidence="2">The sequence shown here is derived from an EMBL/GenBank/DDBJ whole genome shotgun (WGS) entry which is preliminary data.</text>
</comment>
<evidence type="ECO:0000313" key="3">
    <source>
        <dbReference type="Proteomes" id="UP000245474"/>
    </source>
</evidence>
<protein>
    <submittedName>
        <fullName evidence="2">Molybdopterin biosynthesis protein MoeY</fullName>
    </submittedName>
</protein>
<organism evidence="2 3">
    <name type="scientific">Sediminicurvatus halobius</name>
    <dbReference type="NCBI Taxonomy" id="2182432"/>
    <lineage>
        <taxon>Bacteria</taxon>
        <taxon>Pseudomonadati</taxon>
        <taxon>Pseudomonadota</taxon>
        <taxon>Gammaproteobacteria</taxon>
        <taxon>Chromatiales</taxon>
        <taxon>Ectothiorhodospiraceae</taxon>
        <taxon>Sediminicurvatus</taxon>
    </lineage>
</organism>
<keyword evidence="3" id="KW-1185">Reference proteome</keyword>
<evidence type="ECO:0000313" key="2">
    <source>
        <dbReference type="EMBL" id="PWG62700.1"/>
    </source>
</evidence>
<dbReference type="AlphaFoldDB" id="A0A2U2N0Q9"/>
<name>A0A2U2N0Q9_9GAMM</name>
<dbReference type="SUPFAM" id="SSF55469">
    <property type="entry name" value="FMN-dependent nitroreductase-like"/>
    <property type="match status" value="2"/>
</dbReference>
<dbReference type="EMBL" id="QFFI01000016">
    <property type="protein sequence ID" value="PWG62700.1"/>
    <property type="molecule type" value="Genomic_DNA"/>
</dbReference>
<reference evidence="2 3" key="1">
    <citation type="submission" date="2018-05" db="EMBL/GenBank/DDBJ databases">
        <title>Spiribacter halobius sp. nov., a moderately halophilic bacterium isolated from marine solar saltern.</title>
        <authorList>
            <person name="Zheng W.-S."/>
            <person name="Lu D.-C."/>
            <person name="Du Z.-J."/>
        </authorList>
    </citation>
    <scope>NUCLEOTIDE SEQUENCE [LARGE SCALE GENOMIC DNA]</scope>
    <source>
        <strain evidence="2 3">E85</strain>
    </source>
</reference>
<sequence>MAPGRQWESPAATHTRAGTAAFHGGEGRAMTGDQQAADRLRALLERARWAPSGDNAQPWRFRMHAPDGIEILAADTAEEVLYDYHGGASLLAVGALLETLRLAARASGQDARVETVQRAGHELCVRTRISPTDDPEDPLHAAIERRTTHRRALSPKPISESDRRTLSEALPKGYELIWRLGWGQRGRIARLLWRNAGIRLTTPEAFPVHRDAIEWGARESRDRIPAAAVGMDPLGLALMRWAMRSWRRVDVLNRYFGGTWLPRLQLDLIPALFCGGHFLLLAPSSPVTIDDHLAAGGAVQRLWLQAAAMGIQFQPAYTPIVFHRYVHSGERFTRAERPWRRAQRLAAFLEDEFGTETLPRAVFMGRMGYGQPPQARSIRWPLAELLVD</sequence>
<dbReference type="Gene3D" id="3.40.109.10">
    <property type="entry name" value="NADH Oxidase"/>
    <property type="match status" value="2"/>
</dbReference>
<gene>
    <name evidence="2" type="ORF">DEM34_11145</name>
</gene>
<dbReference type="InterPro" id="IPR000415">
    <property type="entry name" value="Nitroreductase-like"/>
</dbReference>
<feature type="region of interest" description="Disordered" evidence="1">
    <location>
        <begin position="1"/>
        <end position="30"/>
    </location>
</feature>
<proteinExistence type="predicted"/>
<feature type="region of interest" description="Disordered" evidence="1">
    <location>
        <begin position="144"/>
        <end position="164"/>
    </location>
</feature>
<dbReference type="GO" id="GO:0016491">
    <property type="term" value="F:oxidoreductase activity"/>
    <property type="evidence" value="ECO:0007669"/>
    <property type="project" value="InterPro"/>
</dbReference>